<dbReference type="AlphaFoldDB" id="A0A4S2F2M7"/>
<feature type="region of interest" description="Disordered" evidence="1">
    <location>
        <begin position="72"/>
        <end position="111"/>
    </location>
</feature>
<keyword evidence="2" id="KW-0472">Membrane</keyword>
<feature type="region of interest" description="Disordered" evidence="1">
    <location>
        <begin position="573"/>
        <end position="638"/>
    </location>
</feature>
<dbReference type="OrthoDB" id="2296576at2"/>
<protein>
    <recommendedName>
        <fullName evidence="5">Gram-positive cocci surface proteins LPxTG domain-containing protein</fullName>
    </recommendedName>
</protein>
<reference evidence="3 4" key="1">
    <citation type="submission" date="2019-04" db="EMBL/GenBank/DDBJ databases">
        <title>Microbes associate with the intestines of laboratory mice.</title>
        <authorList>
            <person name="Navarre W."/>
            <person name="Wong E."/>
            <person name="Huang K."/>
            <person name="Tropini C."/>
            <person name="Ng K."/>
            <person name="Yu B."/>
        </authorList>
    </citation>
    <scope>NUCLEOTIDE SEQUENCE [LARGE SCALE GENOMIC DNA]</scope>
    <source>
        <strain evidence="3 4">NM07_P-09</strain>
    </source>
</reference>
<keyword evidence="4" id="KW-1185">Reference proteome</keyword>
<keyword evidence="2" id="KW-1133">Transmembrane helix</keyword>
<evidence type="ECO:0000256" key="2">
    <source>
        <dbReference type="SAM" id="Phobius"/>
    </source>
</evidence>
<proteinExistence type="predicted"/>
<dbReference type="RefSeq" id="WP_136011835.1">
    <property type="nucleotide sequence ID" value="NZ_SRYE01000001.1"/>
</dbReference>
<feature type="compositionally biased region" description="Basic and acidic residues" evidence="1">
    <location>
        <begin position="585"/>
        <end position="598"/>
    </location>
</feature>
<feature type="compositionally biased region" description="Low complexity" evidence="1">
    <location>
        <begin position="599"/>
        <end position="608"/>
    </location>
</feature>
<accession>A0A4S2F2M7</accession>
<dbReference type="EMBL" id="SRYE01000001">
    <property type="protein sequence ID" value="TGY63208.1"/>
    <property type="molecule type" value="Genomic_DNA"/>
</dbReference>
<sequence>MGLLNHCDHRTVADLASNKKVTAGFLGATLGVSVVLLGATPALAVDSAFTSTTPSVSASPVLEHSESAFLAVSQGTETSQPGQASQEASAPQSEPTAQQKPQSTASAQAAAPTQAAVSADAAAQEIGSVVYNACEGSLAGDGALAHGTEISATDTATGASMDSGWNNNTAILDLTKSGPAIDGHVKIANDSNERLKVEEIVLLHRFGKTDEQLADQCRPDVVVDEGRVQNDSLSLGLDNEEIRYSVKAGEYKTLAELRAAHPDFSWSQVIAIMSVGYLNPGSSVDAMIPLTIANYDSIKSQVESLAQGNGSDELASSGSRFFDLGAYAYYWRGADFRTIPAAGSSVAVGAPYTSLMDSIRQMTRGEAHWDATVMTVDKNGTRVYDPAPKEVQDALKPLAYSDFEFTNRGVVSDVLYTDGQFDIKLENAFNSIKDLGYTVNVLPDGSDIWPYYSYTTRGNDGSVIHSNGVIYLQVSQVFDTKDLTLDQPGPWRPTDNLVSAQIERYHQGSMRLTGTSNLKDSGDYDFELFDAHHQLVASGHGDQPVERLAPGEYQVCYSYAINPTHKVTKTASITVADPSATDPSTRPEDPHDNPREPDSPASPADPMAPKTPSADPAAEKPLQPQAGQTSEASAKSKVDAGDVVQVGAVASASRAQSHAIPRLGDQGSDAANAASVQGTGVAALLGIAIAAASAARAHLRRRD</sequence>
<evidence type="ECO:0000313" key="4">
    <source>
        <dbReference type="Proteomes" id="UP000310263"/>
    </source>
</evidence>
<feature type="region of interest" description="Disordered" evidence="1">
    <location>
        <begin position="651"/>
        <end position="672"/>
    </location>
</feature>
<feature type="transmembrane region" description="Helical" evidence="2">
    <location>
        <begin position="680"/>
        <end position="699"/>
    </location>
</feature>
<evidence type="ECO:0008006" key="5">
    <source>
        <dbReference type="Google" id="ProtNLM"/>
    </source>
</evidence>
<keyword evidence="2" id="KW-0812">Transmembrane</keyword>
<feature type="compositionally biased region" description="Low complexity" evidence="1">
    <location>
        <begin position="96"/>
        <end position="111"/>
    </location>
</feature>
<evidence type="ECO:0000256" key="1">
    <source>
        <dbReference type="SAM" id="MobiDB-lite"/>
    </source>
</evidence>
<feature type="transmembrane region" description="Helical" evidence="2">
    <location>
        <begin position="21"/>
        <end position="44"/>
    </location>
</feature>
<comment type="caution">
    <text evidence="3">The sequence shown here is derived from an EMBL/GenBank/DDBJ whole genome shotgun (WGS) entry which is preliminary data.</text>
</comment>
<name>A0A4S2F2M7_9ACTN</name>
<dbReference type="Proteomes" id="UP000310263">
    <property type="component" value="Unassembled WGS sequence"/>
</dbReference>
<feature type="compositionally biased region" description="Polar residues" evidence="1">
    <location>
        <begin position="73"/>
        <end position="95"/>
    </location>
</feature>
<organism evidence="3 4">
    <name type="scientific">Muricaecibacterium torontonense</name>
    <dbReference type="NCBI Taxonomy" id="3032871"/>
    <lineage>
        <taxon>Bacteria</taxon>
        <taxon>Bacillati</taxon>
        <taxon>Actinomycetota</taxon>
        <taxon>Coriobacteriia</taxon>
        <taxon>Coriobacteriales</taxon>
        <taxon>Atopobiaceae</taxon>
        <taxon>Muricaecibacterium</taxon>
    </lineage>
</organism>
<gene>
    <name evidence="3" type="ORF">E5334_01520</name>
</gene>
<evidence type="ECO:0000313" key="3">
    <source>
        <dbReference type="EMBL" id="TGY63208.1"/>
    </source>
</evidence>